<dbReference type="OrthoDB" id="431929at2759"/>
<name>A0A6A6XKN5_9PLEO</name>
<dbReference type="GO" id="GO:0008270">
    <property type="term" value="F:zinc ion binding"/>
    <property type="evidence" value="ECO:0007669"/>
    <property type="project" value="UniProtKB-KW"/>
</dbReference>
<evidence type="ECO:0000256" key="5">
    <source>
        <dbReference type="SAM" id="MobiDB-lite"/>
    </source>
</evidence>
<feature type="region of interest" description="Disordered" evidence="5">
    <location>
        <begin position="72"/>
        <end position="92"/>
    </location>
</feature>
<dbReference type="EMBL" id="MU001814">
    <property type="protein sequence ID" value="KAF2797106.1"/>
    <property type="molecule type" value="Genomic_DNA"/>
</dbReference>
<evidence type="ECO:0000313" key="7">
    <source>
        <dbReference type="EMBL" id="KAF2797106.1"/>
    </source>
</evidence>
<evidence type="ECO:0000256" key="2">
    <source>
        <dbReference type="ARBA" id="ARBA00022771"/>
    </source>
</evidence>
<dbReference type="Pfam" id="PF01428">
    <property type="entry name" value="zf-AN1"/>
    <property type="match status" value="2"/>
</dbReference>
<keyword evidence="1" id="KW-0479">Metal-binding</keyword>
<evidence type="ECO:0000313" key="8">
    <source>
        <dbReference type="Proteomes" id="UP000799757"/>
    </source>
</evidence>
<keyword evidence="3" id="KW-0862">Zinc</keyword>
<feature type="domain" description="AN1-type" evidence="6">
    <location>
        <begin position="26"/>
        <end position="74"/>
    </location>
</feature>
<proteinExistence type="predicted"/>
<dbReference type="PANTHER" id="PTHR14677:SF40">
    <property type="entry name" value="CDC48-ASSOCIATED UBIQUITIN-LIKE_ZINC FINGER PROTEIN 1"/>
    <property type="match status" value="1"/>
</dbReference>
<protein>
    <recommendedName>
        <fullName evidence="6">AN1-type domain-containing protein</fullName>
    </recommendedName>
</protein>
<evidence type="ECO:0000256" key="4">
    <source>
        <dbReference type="PROSITE-ProRule" id="PRU00449"/>
    </source>
</evidence>
<dbReference type="SUPFAM" id="SSF118310">
    <property type="entry name" value="AN1-like Zinc finger"/>
    <property type="match status" value="2"/>
</dbReference>
<evidence type="ECO:0000256" key="3">
    <source>
        <dbReference type="ARBA" id="ARBA00022833"/>
    </source>
</evidence>
<dbReference type="PANTHER" id="PTHR14677">
    <property type="entry name" value="ARSENITE INDUCUBLE RNA ASSOCIATED PROTEIN AIP-1-RELATED"/>
    <property type="match status" value="1"/>
</dbReference>
<gene>
    <name evidence="7" type="ORF">K505DRAFT_322818</name>
</gene>
<dbReference type="InterPro" id="IPR057358">
    <property type="entry name" value="UBL_ZFAND1-like"/>
</dbReference>
<keyword evidence="2 4" id="KW-0863">Zinc-finger</keyword>
<dbReference type="AlphaFoldDB" id="A0A6A6XKN5"/>
<dbReference type="PROSITE" id="PS51039">
    <property type="entry name" value="ZF_AN1"/>
    <property type="match status" value="1"/>
</dbReference>
<organism evidence="7 8">
    <name type="scientific">Melanomma pulvis-pyrius CBS 109.77</name>
    <dbReference type="NCBI Taxonomy" id="1314802"/>
    <lineage>
        <taxon>Eukaryota</taxon>
        <taxon>Fungi</taxon>
        <taxon>Dikarya</taxon>
        <taxon>Ascomycota</taxon>
        <taxon>Pezizomycotina</taxon>
        <taxon>Dothideomycetes</taxon>
        <taxon>Pleosporomycetidae</taxon>
        <taxon>Pleosporales</taxon>
        <taxon>Melanommataceae</taxon>
        <taxon>Melanomma</taxon>
    </lineage>
</organism>
<dbReference type="InterPro" id="IPR035896">
    <property type="entry name" value="AN1-like_Znf"/>
</dbReference>
<reference evidence="7" key="1">
    <citation type="journal article" date="2020" name="Stud. Mycol.">
        <title>101 Dothideomycetes genomes: a test case for predicting lifestyles and emergence of pathogens.</title>
        <authorList>
            <person name="Haridas S."/>
            <person name="Albert R."/>
            <person name="Binder M."/>
            <person name="Bloem J."/>
            <person name="Labutti K."/>
            <person name="Salamov A."/>
            <person name="Andreopoulos B."/>
            <person name="Baker S."/>
            <person name="Barry K."/>
            <person name="Bills G."/>
            <person name="Bluhm B."/>
            <person name="Cannon C."/>
            <person name="Castanera R."/>
            <person name="Culley D."/>
            <person name="Daum C."/>
            <person name="Ezra D."/>
            <person name="Gonzalez J."/>
            <person name="Henrissat B."/>
            <person name="Kuo A."/>
            <person name="Liang C."/>
            <person name="Lipzen A."/>
            <person name="Lutzoni F."/>
            <person name="Magnuson J."/>
            <person name="Mondo S."/>
            <person name="Nolan M."/>
            <person name="Ohm R."/>
            <person name="Pangilinan J."/>
            <person name="Park H.-J."/>
            <person name="Ramirez L."/>
            <person name="Alfaro M."/>
            <person name="Sun H."/>
            <person name="Tritt A."/>
            <person name="Yoshinaga Y."/>
            <person name="Zwiers L.-H."/>
            <person name="Turgeon B."/>
            <person name="Goodwin S."/>
            <person name="Spatafora J."/>
            <person name="Crous P."/>
            <person name="Grigoriev I."/>
        </authorList>
    </citation>
    <scope>NUCLEOTIDE SEQUENCE</scope>
    <source>
        <strain evidence="7">CBS 109.77</strain>
    </source>
</reference>
<dbReference type="SMART" id="SM00154">
    <property type="entry name" value="ZnF_AN1"/>
    <property type="match status" value="2"/>
</dbReference>
<sequence>MAASRAPAASTPSAAASFTNMKGDLDAIGAHCQMEYCHILDLLPFYCDSCGGAFCLDHRTKQAHKCSKVGDEVAKPVEDDSSNPNPNPKPSLYNHDQQCFEPSCKILIDTARMPINHCTTCNRDYCLKHRMEEDHNCKNLKPPGARPKTMIQEQREYGMSAIAKLRSWSANKMAEDSKKKKSMFGISLGRSSKSAAAEELVKVNQLKKTAKGDASIPQNKRVYLNVEASADTTKAKVPTGKFFYNKEWTVGRVLDVAAKALQVENVNNRGEDEEDKLRVFHLQGGRLLKFSEKIGAPCANGNTIVLLRGVGAGDPDLIDL</sequence>
<evidence type="ECO:0000256" key="1">
    <source>
        <dbReference type="ARBA" id="ARBA00022723"/>
    </source>
</evidence>
<keyword evidence="8" id="KW-1185">Reference proteome</keyword>
<dbReference type="Pfam" id="PF25327">
    <property type="entry name" value="UBL_ZFAND1"/>
    <property type="match status" value="1"/>
</dbReference>
<evidence type="ECO:0000259" key="6">
    <source>
        <dbReference type="PROSITE" id="PS51039"/>
    </source>
</evidence>
<accession>A0A6A6XKN5</accession>
<dbReference type="GO" id="GO:0005737">
    <property type="term" value="C:cytoplasm"/>
    <property type="evidence" value="ECO:0007669"/>
    <property type="project" value="TreeGrafter"/>
</dbReference>
<dbReference type="Proteomes" id="UP000799757">
    <property type="component" value="Unassembled WGS sequence"/>
</dbReference>
<dbReference type="Gene3D" id="4.10.1110.10">
    <property type="entry name" value="AN1-like Zinc finger"/>
    <property type="match status" value="2"/>
</dbReference>
<dbReference type="InterPro" id="IPR000058">
    <property type="entry name" value="Znf_AN1"/>
</dbReference>